<gene>
    <name evidence="1" type="ORF">ABEB36_009513</name>
</gene>
<reference evidence="1 2" key="1">
    <citation type="submission" date="2024-05" db="EMBL/GenBank/DDBJ databases">
        <title>Genetic variation in Jamaican populations of the coffee berry borer (Hypothenemus hampei).</title>
        <authorList>
            <person name="Errbii M."/>
            <person name="Myrie A."/>
        </authorList>
    </citation>
    <scope>NUCLEOTIDE SEQUENCE [LARGE SCALE GENOMIC DNA]</scope>
    <source>
        <strain evidence="1">JA-Hopewell-2020-01-JO</strain>
        <tissue evidence="1">Whole body</tissue>
    </source>
</reference>
<evidence type="ECO:0000313" key="2">
    <source>
        <dbReference type="Proteomes" id="UP001566132"/>
    </source>
</evidence>
<dbReference type="AlphaFoldDB" id="A0ABD1EGK0"/>
<sequence>MRFSTVWLMPSQMSFIVIANKVQLRVEPCGTPFSSVLEVERLPPALTLKRLFAKNESTNNGSLPLIPNPNNFLRIPNPQVFLQFVIYHSFKQLTHTTDFGIGTMTASFQGSGCYIFEHIIGYCIWTRGPSSGLFKRFI</sequence>
<organism evidence="1 2">
    <name type="scientific">Hypothenemus hampei</name>
    <name type="common">Coffee berry borer</name>
    <dbReference type="NCBI Taxonomy" id="57062"/>
    <lineage>
        <taxon>Eukaryota</taxon>
        <taxon>Metazoa</taxon>
        <taxon>Ecdysozoa</taxon>
        <taxon>Arthropoda</taxon>
        <taxon>Hexapoda</taxon>
        <taxon>Insecta</taxon>
        <taxon>Pterygota</taxon>
        <taxon>Neoptera</taxon>
        <taxon>Endopterygota</taxon>
        <taxon>Coleoptera</taxon>
        <taxon>Polyphaga</taxon>
        <taxon>Cucujiformia</taxon>
        <taxon>Curculionidae</taxon>
        <taxon>Scolytinae</taxon>
        <taxon>Hypothenemus</taxon>
    </lineage>
</organism>
<dbReference type="Proteomes" id="UP001566132">
    <property type="component" value="Unassembled WGS sequence"/>
</dbReference>
<accession>A0ABD1EGK0</accession>
<evidence type="ECO:0000313" key="1">
    <source>
        <dbReference type="EMBL" id="KAL1493827.1"/>
    </source>
</evidence>
<dbReference type="EMBL" id="JBDJPC010000007">
    <property type="protein sequence ID" value="KAL1493827.1"/>
    <property type="molecule type" value="Genomic_DNA"/>
</dbReference>
<name>A0ABD1EGK0_HYPHA</name>
<protein>
    <submittedName>
        <fullName evidence="1">Uncharacterized protein</fullName>
    </submittedName>
</protein>
<proteinExistence type="predicted"/>
<keyword evidence="2" id="KW-1185">Reference proteome</keyword>
<comment type="caution">
    <text evidence="1">The sequence shown here is derived from an EMBL/GenBank/DDBJ whole genome shotgun (WGS) entry which is preliminary data.</text>
</comment>